<gene>
    <name evidence="2" type="ORF">HNY73_015425</name>
</gene>
<evidence type="ECO:0000256" key="1">
    <source>
        <dbReference type="SAM" id="Phobius"/>
    </source>
</evidence>
<name>A0A8T0EXH5_ARGBR</name>
<keyword evidence="3" id="KW-1185">Reference proteome</keyword>
<sequence length="70" mass="7995">MLLHETLLMSIQKRTGWWSRDSSFTVAMEQLLFLLDIAKSIIVAPFLFILLVSLWQPPLHGPVVILCSKT</sequence>
<dbReference type="Proteomes" id="UP000807504">
    <property type="component" value="Unassembled WGS sequence"/>
</dbReference>
<comment type="caution">
    <text evidence="2">The sequence shown here is derived from an EMBL/GenBank/DDBJ whole genome shotgun (WGS) entry which is preliminary data.</text>
</comment>
<accession>A0A8T0EXH5</accession>
<organism evidence="2 3">
    <name type="scientific">Argiope bruennichi</name>
    <name type="common">Wasp spider</name>
    <name type="synonym">Aranea bruennichi</name>
    <dbReference type="NCBI Taxonomy" id="94029"/>
    <lineage>
        <taxon>Eukaryota</taxon>
        <taxon>Metazoa</taxon>
        <taxon>Ecdysozoa</taxon>
        <taxon>Arthropoda</taxon>
        <taxon>Chelicerata</taxon>
        <taxon>Arachnida</taxon>
        <taxon>Araneae</taxon>
        <taxon>Araneomorphae</taxon>
        <taxon>Entelegynae</taxon>
        <taxon>Araneoidea</taxon>
        <taxon>Araneidae</taxon>
        <taxon>Argiope</taxon>
    </lineage>
</organism>
<keyword evidence="1" id="KW-0472">Membrane</keyword>
<keyword evidence="1" id="KW-0812">Transmembrane</keyword>
<reference evidence="2" key="1">
    <citation type="journal article" date="2020" name="bioRxiv">
        <title>Chromosome-level reference genome of the European wasp spider Argiope bruennichi: a resource for studies on range expansion and evolutionary adaptation.</title>
        <authorList>
            <person name="Sheffer M.M."/>
            <person name="Hoppe A."/>
            <person name="Krehenwinkel H."/>
            <person name="Uhl G."/>
            <person name="Kuss A.W."/>
            <person name="Jensen L."/>
            <person name="Jensen C."/>
            <person name="Gillespie R.G."/>
            <person name="Hoff K.J."/>
            <person name="Prost S."/>
        </authorList>
    </citation>
    <scope>NUCLEOTIDE SEQUENCE</scope>
</reference>
<keyword evidence="1" id="KW-1133">Transmembrane helix</keyword>
<dbReference type="AlphaFoldDB" id="A0A8T0EXH5"/>
<evidence type="ECO:0000313" key="2">
    <source>
        <dbReference type="EMBL" id="KAF8778729.1"/>
    </source>
</evidence>
<proteinExistence type="predicted"/>
<reference evidence="2" key="2">
    <citation type="submission" date="2020-06" db="EMBL/GenBank/DDBJ databases">
        <authorList>
            <person name="Sheffer M."/>
        </authorList>
    </citation>
    <scope>NUCLEOTIDE SEQUENCE</scope>
</reference>
<protein>
    <submittedName>
        <fullName evidence="2">Uncharacterized protein</fullName>
    </submittedName>
</protein>
<evidence type="ECO:0000313" key="3">
    <source>
        <dbReference type="Proteomes" id="UP000807504"/>
    </source>
</evidence>
<feature type="transmembrane region" description="Helical" evidence="1">
    <location>
        <begin position="31"/>
        <end position="55"/>
    </location>
</feature>
<dbReference type="EMBL" id="JABXBU010002072">
    <property type="protein sequence ID" value="KAF8778729.1"/>
    <property type="molecule type" value="Genomic_DNA"/>
</dbReference>